<feature type="region of interest" description="Disordered" evidence="5">
    <location>
        <begin position="291"/>
        <end position="329"/>
    </location>
</feature>
<evidence type="ECO:0000259" key="6">
    <source>
        <dbReference type="Pfam" id="PF00172"/>
    </source>
</evidence>
<dbReference type="CDD" id="cd00067">
    <property type="entry name" value="GAL4"/>
    <property type="match status" value="1"/>
</dbReference>
<dbReference type="GO" id="GO:0008270">
    <property type="term" value="F:zinc ion binding"/>
    <property type="evidence" value="ECO:0007669"/>
    <property type="project" value="InterPro"/>
</dbReference>
<dbReference type="InterPro" id="IPR001138">
    <property type="entry name" value="Zn2Cys6_DnaBD"/>
</dbReference>
<evidence type="ECO:0000256" key="4">
    <source>
        <dbReference type="ARBA" id="ARBA00023242"/>
    </source>
</evidence>
<dbReference type="PANTHER" id="PTHR35802:SF1">
    <property type="entry name" value="PROTEASE SYNTHASE AND SPORULATION PROTEIN PAI 2"/>
    <property type="match status" value="1"/>
</dbReference>
<feature type="compositionally biased region" description="Polar residues" evidence="5">
    <location>
        <begin position="306"/>
        <end position="327"/>
    </location>
</feature>
<evidence type="ECO:0000256" key="1">
    <source>
        <dbReference type="ARBA" id="ARBA00023015"/>
    </source>
</evidence>
<feature type="domain" description="Zn(2)-C6 fungal-type" evidence="6">
    <location>
        <begin position="258"/>
        <end position="284"/>
    </location>
</feature>
<evidence type="ECO:0000313" key="8">
    <source>
        <dbReference type="Proteomes" id="UP000253729"/>
    </source>
</evidence>
<dbReference type="SUPFAM" id="SSF50475">
    <property type="entry name" value="FMN-binding split barrel"/>
    <property type="match status" value="1"/>
</dbReference>
<dbReference type="RefSeq" id="XP_026627735.1">
    <property type="nucleotide sequence ID" value="XM_026771201.1"/>
</dbReference>
<dbReference type="AlphaFoldDB" id="A0A3F3Q6C1"/>
<dbReference type="SUPFAM" id="SSF57701">
    <property type="entry name" value="Zn2/Cys6 DNA-binding domain"/>
    <property type="match status" value="1"/>
</dbReference>
<keyword evidence="8" id="KW-1185">Reference proteome</keyword>
<dbReference type="Proteomes" id="UP000253729">
    <property type="component" value="Unassembled WGS sequence"/>
</dbReference>
<gene>
    <name evidence="7" type="ORF">BDQ94DRAFT_169032</name>
</gene>
<dbReference type="STRING" id="1341132.A0A3F3Q6C1"/>
<evidence type="ECO:0000256" key="2">
    <source>
        <dbReference type="ARBA" id="ARBA00023125"/>
    </source>
</evidence>
<dbReference type="Pfam" id="PF04299">
    <property type="entry name" value="FMN_bind_2"/>
    <property type="match status" value="1"/>
</dbReference>
<keyword evidence="3" id="KW-0804">Transcription</keyword>
<dbReference type="GO" id="GO:0009893">
    <property type="term" value="P:positive regulation of metabolic process"/>
    <property type="evidence" value="ECO:0007669"/>
    <property type="project" value="UniProtKB-ARBA"/>
</dbReference>
<dbReference type="InterPro" id="IPR012349">
    <property type="entry name" value="Split_barrel_FMN-bd"/>
</dbReference>
<keyword evidence="2" id="KW-0238">DNA-binding</keyword>
<proteinExistence type="predicted"/>
<evidence type="ECO:0000256" key="5">
    <source>
        <dbReference type="SAM" id="MobiDB-lite"/>
    </source>
</evidence>
<dbReference type="Gene3D" id="2.30.110.10">
    <property type="entry name" value="Electron Transport, Fmn-binding Protein, Chain A"/>
    <property type="match status" value="1"/>
</dbReference>
<dbReference type="PANTHER" id="PTHR35802">
    <property type="entry name" value="PROTEASE SYNTHASE AND SPORULATION PROTEIN PAI 2"/>
    <property type="match status" value="1"/>
</dbReference>
<evidence type="ECO:0000256" key="3">
    <source>
        <dbReference type="ARBA" id="ARBA00023163"/>
    </source>
</evidence>
<dbReference type="GeneID" id="38139557"/>
<dbReference type="InterPro" id="IPR007396">
    <property type="entry name" value="TR_PAI2-type"/>
</dbReference>
<dbReference type="Gene3D" id="4.10.240.10">
    <property type="entry name" value="Zn(2)-C6 fungal-type DNA-binding domain"/>
    <property type="match status" value="1"/>
</dbReference>
<reference evidence="7 8" key="1">
    <citation type="submission" date="2018-07" db="EMBL/GenBank/DDBJ databases">
        <title>The genomes of Aspergillus section Nigri reveals drivers in fungal speciation.</title>
        <authorList>
            <consortium name="DOE Joint Genome Institute"/>
            <person name="Vesth T.C."/>
            <person name="Nybo J."/>
            <person name="Theobald S."/>
            <person name="Brandl J."/>
            <person name="Frisvad J.C."/>
            <person name="Nielsen K.F."/>
            <person name="Lyhne E.K."/>
            <person name="Kogle M.E."/>
            <person name="Kuo A."/>
            <person name="Riley R."/>
            <person name="Clum A."/>
            <person name="Nolan M."/>
            <person name="Lipzen A."/>
            <person name="Salamov A."/>
            <person name="Henrissat B."/>
            <person name="Wiebenga A."/>
            <person name="De vries R.P."/>
            <person name="Grigoriev I.V."/>
            <person name="Mortensen U.H."/>
            <person name="Andersen M.R."/>
            <person name="Baker S.E."/>
        </authorList>
    </citation>
    <scope>NUCLEOTIDE SEQUENCE [LARGE SCALE GENOMIC DNA]</scope>
    <source>
        <strain evidence="7 8">CBS 139.54b</strain>
    </source>
</reference>
<name>A0A3F3Q6C1_9EURO</name>
<keyword evidence="1" id="KW-0805">Transcription regulation</keyword>
<dbReference type="EMBL" id="KZ852042">
    <property type="protein sequence ID" value="RDH34713.1"/>
    <property type="molecule type" value="Genomic_DNA"/>
</dbReference>
<protein>
    <submittedName>
        <fullName evidence="7">Putative FMN-binding domain-domain-containing protein</fullName>
    </submittedName>
</protein>
<dbReference type="GO" id="GO:0000981">
    <property type="term" value="F:DNA-binding transcription factor activity, RNA polymerase II-specific"/>
    <property type="evidence" value="ECO:0007669"/>
    <property type="project" value="InterPro"/>
</dbReference>
<keyword evidence="4" id="KW-0539">Nucleus</keyword>
<dbReference type="InterPro" id="IPR036864">
    <property type="entry name" value="Zn2-C6_fun-type_DNA-bd_sf"/>
</dbReference>
<evidence type="ECO:0000313" key="7">
    <source>
        <dbReference type="EMBL" id="RDH34713.1"/>
    </source>
</evidence>
<dbReference type="Pfam" id="PF00172">
    <property type="entry name" value="Zn_clus"/>
    <property type="match status" value="1"/>
</dbReference>
<accession>A0A3F3Q6C1</accession>
<organism evidence="7 8">
    <name type="scientific">Aspergillus welwitschiae</name>
    <dbReference type="NCBI Taxonomy" id="1341132"/>
    <lineage>
        <taxon>Eukaryota</taxon>
        <taxon>Fungi</taxon>
        <taxon>Dikarya</taxon>
        <taxon>Ascomycota</taxon>
        <taxon>Pezizomycotina</taxon>
        <taxon>Eurotiomycetes</taxon>
        <taxon>Eurotiomycetidae</taxon>
        <taxon>Eurotiales</taxon>
        <taxon>Aspergillaceae</taxon>
        <taxon>Aspergillus</taxon>
        <taxon>Aspergillus subgen. Circumdati</taxon>
    </lineage>
</organism>
<sequence length="801" mass="89887">MFFASAHAETDEEVLLQFIKENPLGMLITGIDSSAQDFLQCTHVPFVLDHPKTEENSSSNPQLRAHIAKQNPQAKSMLELTNGAPPNILPLERDVLVVFNGRHDHYVTPKFYTETKPDTGKVVPTWNYSAVQIYGKLSLYYDSRTPEAGAFLWKQIHDLSEQCERRIMGFTGGDRPQPWKVADAPERYIELMQRNVVGIRIEITKIEGKYKMSQEMRPGDRNGVVRGFAAMGGETGQAISALVQERGELIDKKKALNRRTKCDERKPKCGTCARLGKICEYARPAFKFQVTTVDDPRPPPEPLATATASNVSSEETTPTPAGDQTSAVRAAQDVPSIGSYDIIRSLQTTDRDIFYTTYWEGSCLPALHPIFKFATSLAAGHPILNDALLALSACNIGRIQAEHRTESSGSMCSLSPSLVHQTRSHLYYSSAIQKLAIMQSQDYHQNPTTILIVLVLFAHLEQAMGNFQGFYTHVRGMMNLLEWHNGVKDAATKSLLASWMQIRYVVWWARAYFSSIEVCQHLPSIPLPASLLDVPQTLHERRVKVLSIMCESHRLNFNAVLQQFRNLQSDDASGFDVDERYVYCTALLHQEAAKLDAWVLQLPPSEQPIYELSDTNGTTIRFQSHDAALNYAYYAVARAMQCTGVLQLLYSSDTPQHERECNEEEYWVQTLVRIAQWSDMQTSITKNSYTIGFSGLLLAGILRCQSLSVGLEIQDWLQALINLQPTEEGAFPIYQTFHVVKIINQQRAIGRDIFAVTQPVDDGGGTPKLTGYNSQSITSLLFHGKYQNLDSLFQECISLDV</sequence>
<dbReference type="GO" id="GO:0003677">
    <property type="term" value="F:DNA binding"/>
    <property type="evidence" value="ECO:0007669"/>
    <property type="project" value="UniProtKB-KW"/>
</dbReference>